<feature type="domain" description="TOTE conflict system primase" evidence="1">
    <location>
        <begin position="42"/>
        <end position="168"/>
    </location>
</feature>
<proteinExistence type="predicted"/>
<gene>
    <name evidence="2" type="ORF">vBDshSR5C_76</name>
</gene>
<evidence type="ECO:0000259" key="1">
    <source>
        <dbReference type="Pfam" id="PF22548"/>
    </source>
</evidence>
<dbReference type="InterPro" id="IPR054347">
    <property type="entry name" value="TOTE_primase"/>
</dbReference>
<sequence length="592" mass="67344">MNNAERFERLFDGYRKRFGRYDLAGRKSAKGKEEGKATTVDQELTSDLYGKHIEGEVGIGVIPLRADNTVHFAAIDVDVYSEEDREKRKLTHEDVASAVADSPLIVTRSKSNGVHVWLFMKNAVPAQIAIEYLQGVAARLGVAGTELFPKQVARANEGDVGNWINLPYFGGGRVAVIPERTEAGTDRYIEPDLEQFLEIAEAAAIDATEEWLVANTEAVNTDKQDEEAELFFDGPPCLQTLLAGWPNRRASIERKFKEGAISEDQYKKQMAYTYPQLEEGNRDNTFLNVGHYIRRRIMKFNTDAEMSKSEKELLLEELRRAHDVWGMNKYGNDWLDPAFKRKYGIEGDLPRIANQASKGKWGYACTKEPLVGFCNRRLCVKRKFGVGTSMADMPELSEFTIVSSEDRQYYVTCHNAMGQPTRVYIPDVETLYSQTKFSQAITNQTDMFWRTMPAPKYQELIEGMMKDANENRRIVPPPADSDRRQILISALEEFIENKKLPAGKNDSAIQSGRVIMAENELEAYFKLQHFINFLRTKGIGFPQPIIAKMLTEDFNLTYKTKQFANRRVRVYVANMEQLEILSTEGFEDDGEA</sequence>
<dbReference type="Proteomes" id="UP000224401">
    <property type="component" value="Segment"/>
</dbReference>
<protein>
    <submittedName>
        <fullName evidence="2">Primase</fullName>
    </submittedName>
</protein>
<reference evidence="2 3" key="1">
    <citation type="submission" date="2017-02" db="EMBL/GenBank/DDBJ databases">
        <title>A novel roseosiphophage isolated from the oligotrophic South China Sea.</title>
        <authorList>
            <person name="Yang Y."/>
            <person name="Cai L."/>
            <person name="Zhang R."/>
        </authorList>
    </citation>
    <scope>NUCLEOTIDE SEQUENCE [LARGE SCALE GENOMIC DNA]</scope>
</reference>
<organism evidence="2 3">
    <name type="scientific">Dinoroseobacter phage vB_DshS-R5C</name>
    <dbReference type="NCBI Taxonomy" id="1965368"/>
    <lineage>
        <taxon>Viruses</taxon>
        <taxon>Duplodnaviria</taxon>
        <taxon>Heunggongvirae</taxon>
        <taxon>Uroviricota</taxon>
        <taxon>Caudoviricetes</taxon>
        <taxon>Nanhaivirus</taxon>
        <taxon>Nanhaivirus D5C</taxon>
    </lineage>
</organism>
<name>A0A1V0DYC0_9CAUD</name>
<accession>A0A1V0DYC0</accession>
<dbReference type="EMBL" id="KY606587">
    <property type="protein sequence ID" value="ARB06130.1"/>
    <property type="molecule type" value="Genomic_DNA"/>
</dbReference>
<dbReference type="Pfam" id="PF22548">
    <property type="entry name" value="AEP-TOTE"/>
    <property type="match status" value="1"/>
</dbReference>
<evidence type="ECO:0000313" key="2">
    <source>
        <dbReference type="EMBL" id="ARB06130.1"/>
    </source>
</evidence>
<evidence type="ECO:0000313" key="3">
    <source>
        <dbReference type="Proteomes" id="UP000224401"/>
    </source>
</evidence>
<keyword evidence="3" id="KW-1185">Reference proteome</keyword>